<proteinExistence type="predicted"/>
<gene>
    <name evidence="2" type="ORF">Tco_0624046</name>
</gene>
<dbReference type="InterPro" id="IPR026960">
    <property type="entry name" value="RVT-Znf"/>
</dbReference>
<dbReference type="EMBL" id="BQNB010008533">
    <property type="protein sequence ID" value="GJS50684.1"/>
    <property type="molecule type" value="Genomic_DNA"/>
</dbReference>
<evidence type="ECO:0000259" key="1">
    <source>
        <dbReference type="Pfam" id="PF13966"/>
    </source>
</evidence>
<organism evidence="2 3">
    <name type="scientific">Tanacetum coccineum</name>
    <dbReference type="NCBI Taxonomy" id="301880"/>
    <lineage>
        <taxon>Eukaryota</taxon>
        <taxon>Viridiplantae</taxon>
        <taxon>Streptophyta</taxon>
        <taxon>Embryophyta</taxon>
        <taxon>Tracheophyta</taxon>
        <taxon>Spermatophyta</taxon>
        <taxon>Magnoliopsida</taxon>
        <taxon>eudicotyledons</taxon>
        <taxon>Gunneridae</taxon>
        <taxon>Pentapetalae</taxon>
        <taxon>asterids</taxon>
        <taxon>campanulids</taxon>
        <taxon>Asterales</taxon>
        <taxon>Asteraceae</taxon>
        <taxon>Asteroideae</taxon>
        <taxon>Anthemideae</taxon>
        <taxon>Anthemidinae</taxon>
        <taxon>Tanacetum</taxon>
    </lineage>
</organism>
<reference evidence="2" key="2">
    <citation type="submission" date="2022-01" db="EMBL/GenBank/DDBJ databases">
        <authorList>
            <person name="Yamashiro T."/>
            <person name="Shiraishi A."/>
            <person name="Satake H."/>
            <person name="Nakayama K."/>
        </authorList>
    </citation>
    <scope>NUCLEOTIDE SEQUENCE</scope>
</reference>
<keyword evidence="3" id="KW-1185">Reference proteome</keyword>
<evidence type="ECO:0000313" key="3">
    <source>
        <dbReference type="Proteomes" id="UP001151760"/>
    </source>
</evidence>
<dbReference type="Proteomes" id="UP001151760">
    <property type="component" value="Unassembled WGS sequence"/>
</dbReference>
<name>A0ABQ4WCY1_9ASTR</name>
<feature type="domain" description="Reverse transcriptase zinc-binding" evidence="1">
    <location>
        <begin position="27"/>
        <end position="73"/>
    </location>
</feature>
<dbReference type="Pfam" id="PF13966">
    <property type="entry name" value="zf-RVT"/>
    <property type="match status" value="1"/>
</dbReference>
<comment type="caution">
    <text evidence="2">The sequence shown here is derived from an EMBL/GenBank/DDBJ whole genome shotgun (WGS) entry which is preliminary data.</text>
</comment>
<accession>A0ABQ4WCY1</accession>
<keyword evidence="2" id="KW-0548">Nucleotidyltransferase</keyword>
<evidence type="ECO:0000313" key="2">
    <source>
        <dbReference type="EMBL" id="GJS50684.1"/>
    </source>
</evidence>
<reference evidence="2" key="1">
    <citation type="journal article" date="2022" name="Int. J. Mol. Sci.">
        <title>Draft Genome of Tanacetum Coccineum: Genomic Comparison of Closely Related Tanacetum-Family Plants.</title>
        <authorList>
            <person name="Yamashiro T."/>
            <person name="Shiraishi A."/>
            <person name="Nakayama K."/>
            <person name="Satake H."/>
        </authorList>
    </citation>
    <scope>NUCLEOTIDE SEQUENCE</scope>
</reference>
<protein>
    <submittedName>
        <fullName evidence="2">RNA-directed DNA polymerase, eukaryota</fullName>
    </submittedName>
</protein>
<keyword evidence="2" id="KW-0695">RNA-directed DNA polymerase</keyword>
<sequence>MSMVFFVLKIRNLIEPSSIILKVDKPTRWVKSVPIKVNVFAWKLFLDRIPTRLNLARRNVYVPSLDCPLYDQGKRNPISLFSSVCSTPKSDNLICRWWDLDYQLVESYEEWFAWFKFIRLEAKSKDVLEVF</sequence>
<keyword evidence="2" id="KW-0808">Transferase</keyword>
<dbReference type="GO" id="GO:0003964">
    <property type="term" value="F:RNA-directed DNA polymerase activity"/>
    <property type="evidence" value="ECO:0007669"/>
    <property type="project" value="UniProtKB-KW"/>
</dbReference>